<gene>
    <name evidence="6" type="primary">LOC104734030</name>
</gene>
<dbReference type="Pfam" id="PF14223">
    <property type="entry name" value="Retrotran_gag_2"/>
    <property type="match status" value="1"/>
</dbReference>
<feature type="domain" description="CCHC-type" evidence="4">
    <location>
        <begin position="283"/>
        <end position="296"/>
    </location>
</feature>
<evidence type="ECO:0000259" key="4">
    <source>
        <dbReference type="PROSITE" id="PS50158"/>
    </source>
</evidence>
<dbReference type="RefSeq" id="XP_010451841.1">
    <property type="nucleotide sequence ID" value="XM_010453539.1"/>
</dbReference>
<dbReference type="InterPro" id="IPR001878">
    <property type="entry name" value="Znf_CCHC"/>
</dbReference>
<dbReference type="SUPFAM" id="SSF57756">
    <property type="entry name" value="Retrovirus zinc finger-like domains"/>
    <property type="match status" value="1"/>
</dbReference>
<keyword evidence="5" id="KW-1185">Reference proteome</keyword>
<reference evidence="5" key="1">
    <citation type="journal article" date="2014" name="Nat. Commun.">
        <title>The emerging biofuel crop Camelina sativa retains a highly undifferentiated hexaploid genome structure.</title>
        <authorList>
            <person name="Kagale S."/>
            <person name="Koh C."/>
            <person name="Nixon J."/>
            <person name="Bollina V."/>
            <person name="Clarke W.E."/>
            <person name="Tuteja R."/>
            <person name="Spillane C."/>
            <person name="Robinson S.J."/>
            <person name="Links M.G."/>
            <person name="Clarke C."/>
            <person name="Higgins E.E."/>
            <person name="Huebert T."/>
            <person name="Sharpe A.G."/>
            <person name="Parkin I.A."/>
        </authorList>
    </citation>
    <scope>NUCLEOTIDE SEQUENCE [LARGE SCALE GENOMIC DNA]</scope>
    <source>
        <strain evidence="5">cv. DH55</strain>
    </source>
</reference>
<keyword evidence="1" id="KW-0863">Zinc-finger</keyword>
<dbReference type="InterPro" id="IPR036875">
    <property type="entry name" value="Znf_CCHC_sf"/>
</dbReference>
<organism evidence="5 6">
    <name type="scientific">Camelina sativa</name>
    <name type="common">False flax</name>
    <name type="synonym">Myagrum sativum</name>
    <dbReference type="NCBI Taxonomy" id="90675"/>
    <lineage>
        <taxon>Eukaryota</taxon>
        <taxon>Viridiplantae</taxon>
        <taxon>Streptophyta</taxon>
        <taxon>Embryophyta</taxon>
        <taxon>Tracheophyta</taxon>
        <taxon>Spermatophyta</taxon>
        <taxon>Magnoliopsida</taxon>
        <taxon>eudicotyledons</taxon>
        <taxon>Gunneridae</taxon>
        <taxon>Pentapetalae</taxon>
        <taxon>rosids</taxon>
        <taxon>malvids</taxon>
        <taxon>Brassicales</taxon>
        <taxon>Brassicaceae</taxon>
        <taxon>Camelineae</taxon>
        <taxon>Camelina</taxon>
    </lineage>
</organism>
<proteinExistence type="predicted"/>
<accession>A0ABM0V6W0</accession>
<feature type="coiled-coil region" evidence="2">
    <location>
        <begin position="130"/>
        <end position="157"/>
    </location>
</feature>
<evidence type="ECO:0000256" key="1">
    <source>
        <dbReference type="PROSITE-ProRule" id="PRU00047"/>
    </source>
</evidence>
<evidence type="ECO:0000313" key="6">
    <source>
        <dbReference type="RefSeq" id="XP_010451841.1"/>
    </source>
</evidence>
<evidence type="ECO:0000256" key="3">
    <source>
        <dbReference type="SAM" id="MobiDB-lite"/>
    </source>
</evidence>
<dbReference type="PANTHER" id="PTHR47481">
    <property type="match status" value="1"/>
</dbReference>
<keyword evidence="1" id="KW-0862">Zinc</keyword>
<dbReference type="PANTHER" id="PTHR47481:SF10">
    <property type="entry name" value="COPIA-LIKE POLYPROTEIN_RETROTRANSPOSON"/>
    <property type="match status" value="1"/>
</dbReference>
<reference evidence="6" key="2">
    <citation type="submission" date="2025-08" db="UniProtKB">
        <authorList>
            <consortium name="RefSeq"/>
        </authorList>
    </citation>
    <scope>IDENTIFICATION</scope>
    <source>
        <tissue evidence="6">Leaf</tissue>
    </source>
</reference>
<dbReference type="PROSITE" id="PS50158">
    <property type="entry name" value="ZF_CCHC"/>
    <property type="match status" value="1"/>
</dbReference>
<keyword evidence="2" id="KW-0175">Coiled coil</keyword>
<dbReference type="Proteomes" id="UP000694864">
    <property type="component" value="Chromosome 12"/>
</dbReference>
<feature type="region of interest" description="Disordered" evidence="3">
    <location>
        <begin position="241"/>
        <end position="263"/>
    </location>
</feature>
<dbReference type="InterPro" id="IPR029472">
    <property type="entry name" value="Copia-like_N"/>
</dbReference>
<name>A0ABM0V6W0_CAMSA</name>
<evidence type="ECO:0000313" key="5">
    <source>
        <dbReference type="Proteomes" id="UP000694864"/>
    </source>
</evidence>
<sequence>MDQAIQLYSPPTLHISNCVTVQLTEKNYLLWKTQFESFLSGQNLLGFVNGAFPQPLASIPVPAIDGQVSHVTNPDFLAWHRADQVVRAWLLGSLSEDILRYVVHTITSRDLWSALAQHFNKVSASRLFELQHKLQTVEKLDKSMDEYLKEIKRVCEQLASIGSPVSEQMKIFAALKGLGREYEPMKTSVEGSMDAQPSLTLDAVISRLTSYSDRLASYHSGSEVSPHMAFNTITASSGYYSSNRGRGNSRYGNNRGRNNFTTKGRGFHQQISQEPGGTNKVICQICGKPGHPASKCWHRFDNSYQFDNVPQVLAALRVTDVTDHNGNEWVLDFGATTHVTNSPHHLQQAQVYEGNESVMMGDGSFLPITHTGLY</sequence>
<evidence type="ECO:0000256" key="2">
    <source>
        <dbReference type="SAM" id="Coils"/>
    </source>
</evidence>
<dbReference type="GeneID" id="104734030"/>
<keyword evidence="1" id="KW-0479">Metal-binding</keyword>
<dbReference type="Pfam" id="PF14244">
    <property type="entry name" value="Retrotran_gag_3"/>
    <property type="match status" value="1"/>
</dbReference>
<feature type="compositionally biased region" description="Low complexity" evidence="3">
    <location>
        <begin position="241"/>
        <end position="259"/>
    </location>
</feature>
<protein>
    <submittedName>
        <fullName evidence="6">Uncharacterized protein LOC104734030</fullName>
    </submittedName>
</protein>